<dbReference type="AlphaFoldDB" id="A0A485L6I7"/>
<protein>
    <submittedName>
        <fullName evidence="3">Aste57867_16084 protein</fullName>
    </submittedName>
</protein>
<dbReference type="EMBL" id="VJMH01005797">
    <property type="protein sequence ID" value="KAF0692882.1"/>
    <property type="molecule type" value="Genomic_DNA"/>
</dbReference>
<evidence type="ECO:0000313" key="3">
    <source>
        <dbReference type="EMBL" id="VFT92867.1"/>
    </source>
</evidence>
<evidence type="ECO:0000256" key="1">
    <source>
        <dbReference type="SAM" id="MobiDB-lite"/>
    </source>
</evidence>
<sequence>MAPKARGKAVPASKKASRDKVSKTRPPAAKAAPSKKKKGGNARAKSPTPSSNAFVNPASDIHTTPTTMNDRILYLVRKATTLLGAPTIKKQLIQEFGAKDTPQFRKSVTDTLASLLESGRADFGKIGGSYHAGYASDIIAAHMDAARKHPDEAANWYDYIAARAKAKAEAAGKSGAARDDGLACCWCGQWCNNDDTFLDEDSSARGAKHRCTHCHRIFWTWISDGVSHTVEYKKRSQDLDGLSD</sequence>
<gene>
    <name evidence="3" type="primary">Aste57867_16084</name>
    <name evidence="2" type="ORF">As57867_016028</name>
    <name evidence="3" type="ORF">ASTE57867_16084</name>
</gene>
<organism evidence="3 4">
    <name type="scientific">Aphanomyces stellatus</name>
    <dbReference type="NCBI Taxonomy" id="120398"/>
    <lineage>
        <taxon>Eukaryota</taxon>
        <taxon>Sar</taxon>
        <taxon>Stramenopiles</taxon>
        <taxon>Oomycota</taxon>
        <taxon>Saprolegniomycetes</taxon>
        <taxon>Saprolegniales</taxon>
        <taxon>Verrucalvaceae</taxon>
        <taxon>Aphanomyces</taxon>
    </lineage>
</organism>
<keyword evidence="4" id="KW-1185">Reference proteome</keyword>
<evidence type="ECO:0000313" key="2">
    <source>
        <dbReference type="EMBL" id="KAF0692882.1"/>
    </source>
</evidence>
<reference evidence="2" key="2">
    <citation type="submission" date="2019-06" db="EMBL/GenBank/DDBJ databases">
        <title>Genomics analysis of Aphanomyces spp. identifies a new class of oomycete effector associated with host adaptation.</title>
        <authorList>
            <person name="Gaulin E."/>
        </authorList>
    </citation>
    <scope>NUCLEOTIDE SEQUENCE</scope>
    <source>
        <strain evidence="2">CBS 578.67</strain>
    </source>
</reference>
<feature type="region of interest" description="Disordered" evidence="1">
    <location>
        <begin position="1"/>
        <end position="62"/>
    </location>
</feature>
<name>A0A485L6I7_9STRA</name>
<dbReference type="Proteomes" id="UP000332933">
    <property type="component" value="Unassembled WGS sequence"/>
</dbReference>
<reference evidence="3 4" key="1">
    <citation type="submission" date="2019-03" db="EMBL/GenBank/DDBJ databases">
        <authorList>
            <person name="Gaulin E."/>
            <person name="Dumas B."/>
        </authorList>
    </citation>
    <scope>NUCLEOTIDE SEQUENCE [LARGE SCALE GENOMIC DNA]</scope>
    <source>
        <strain evidence="3">CBS 568.67</strain>
    </source>
</reference>
<dbReference type="EMBL" id="CAADRA010005818">
    <property type="protein sequence ID" value="VFT92867.1"/>
    <property type="molecule type" value="Genomic_DNA"/>
</dbReference>
<proteinExistence type="predicted"/>
<accession>A0A485L6I7</accession>
<evidence type="ECO:0000313" key="4">
    <source>
        <dbReference type="Proteomes" id="UP000332933"/>
    </source>
</evidence>